<dbReference type="EMBL" id="BMCG01000001">
    <property type="protein sequence ID" value="GGB99379.1"/>
    <property type="molecule type" value="Genomic_DNA"/>
</dbReference>
<evidence type="ECO:0000313" key="1">
    <source>
        <dbReference type="EMBL" id="GGB99379.1"/>
    </source>
</evidence>
<sequence>MDGRAGEQTQRNRMFDTEGAMLEMAKGTVVGKRVMIVVGDDRLAAIRCADFERDLMEALRLVCRDGM</sequence>
<keyword evidence="2" id="KW-1185">Reference proteome</keyword>
<dbReference type="Proteomes" id="UP000620266">
    <property type="component" value="Unassembled WGS sequence"/>
</dbReference>
<organism evidence="1 2">
    <name type="scientific">Oxalicibacterium flavum</name>
    <dbReference type="NCBI Taxonomy" id="179467"/>
    <lineage>
        <taxon>Bacteria</taxon>
        <taxon>Pseudomonadati</taxon>
        <taxon>Pseudomonadota</taxon>
        <taxon>Betaproteobacteria</taxon>
        <taxon>Burkholderiales</taxon>
        <taxon>Oxalobacteraceae</taxon>
        <taxon>Oxalicibacterium</taxon>
    </lineage>
</organism>
<accession>A0A8J2UJI3</accession>
<protein>
    <submittedName>
        <fullName evidence="1">Uncharacterized protein</fullName>
    </submittedName>
</protein>
<reference evidence="1" key="1">
    <citation type="journal article" date="2014" name="Int. J. Syst. Evol. Microbiol.">
        <title>Complete genome sequence of Corynebacterium casei LMG S-19264T (=DSM 44701T), isolated from a smear-ripened cheese.</title>
        <authorList>
            <consortium name="US DOE Joint Genome Institute (JGI-PGF)"/>
            <person name="Walter F."/>
            <person name="Albersmeier A."/>
            <person name="Kalinowski J."/>
            <person name="Ruckert C."/>
        </authorList>
    </citation>
    <scope>NUCLEOTIDE SEQUENCE</scope>
    <source>
        <strain evidence="1">CCM 7086</strain>
    </source>
</reference>
<reference evidence="1" key="2">
    <citation type="submission" date="2020-09" db="EMBL/GenBank/DDBJ databases">
        <authorList>
            <person name="Sun Q."/>
            <person name="Sedlacek I."/>
        </authorList>
    </citation>
    <scope>NUCLEOTIDE SEQUENCE</scope>
    <source>
        <strain evidence="1">CCM 7086</strain>
    </source>
</reference>
<comment type="caution">
    <text evidence="1">The sequence shown here is derived from an EMBL/GenBank/DDBJ whole genome shotgun (WGS) entry which is preliminary data.</text>
</comment>
<proteinExistence type="predicted"/>
<dbReference type="AlphaFoldDB" id="A0A8J2UJI3"/>
<gene>
    <name evidence="1" type="ORF">GCM10007205_05870</name>
</gene>
<evidence type="ECO:0000313" key="2">
    <source>
        <dbReference type="Proteomes" id="UP000620266"/>
    </source>
</evidence>
<name>A0A8J2UJI3_9BURK</name>